<dbReference type="Proteomes" id="UP000632828">
    <property type="component" value="Unassembled WGS sequence"/>
</dbReference>
<sequence>MLKQRRSGILLHPTSLAGPQHTGSLGQEARDFIDFLVAGGQSVWQVLPLNPTGYGNCPYSCFSAFAGNPLLISLADLAQTDDLDVADLPLPAAMATHCDFAAAFTTQTPLLRKAWQIFYSQKQTSRYQRFSDFCQAQQHWLDDYSLFEAIRSRHDFRNWQDWPEPLRCRDRDALEQSRSELADEILWHKYLQFVFFEQWFALRQYAQQRGVLIFGDLPIFVAENSADVWAHSQLFHLDEQQRPTLVAGVPPDYFSATGQRWGNPLYRWDQLKEQNYRWWLQRFDWNFSLFDLLRVDHFRGFVASWAIPAHDPTAVNGQWMDTPGRELFDLLVERYSHLPIIAEDLGVITAEVEQLRDDFSFPGMKILQFAFDSDAKNPYLPHHHRRNSVVYTGTHDNNTTLGWWSRLDDRVKSRVKEYLGSRATDMPWLLVETAMASVARLSITPLQDILSLDEGARMNTPGTATGNWSWRISENALDESLRRRLRATTHLYGRDLCIST</sequence>
<evidence type="ECO:0000256" key="5">
    <source>
        <dbReference type="ARBA" id="ARBA00022676"/>
    </source>
</evidence>
<dbReference type="SUPFAM" id="SSF51445">
    <property type="entry name" value="(Trans)glycosidases"/>
    <property type="match status" value="1"/>
</dbReference>
<dbReference type="RefSeq" id="WP_191154522.1">
    <property type="nucleotide sequence ID" value="NZ_JACWUN010000005.1"/>
</dbReference>
<evidence type="ECO:0000256" key="6">
    <source>
        <dbReference type="ARBA" id="ARBA00022679"/>
    </source>
</evidence>
<keyword evidence="6 10" id="KW-0808">Transferase</keyword>
<organism evidence="11 12">
    <name type="scientific">Pelovirga terrestris</name>
    <dbReference type="NCBI Taxonomy" id="2771352"/>
    <lineage>
        <taxon>Bacteria</taxon>
        <taxon>Pseudomonadati</taxon>
        <taxon>Thermodesulfobacteriota</taxon>
        <taxon>Desulfuromonadia</taxon>
        <taxon>Geobacterales</taxon>
        <taxon>Geobacteraceae</taxon>
        <taxon>Pelovirga</taxon>
    </lineage>
</organism>
<evidence type="ECO:0000313" key="12">
    <source>
        <dbReference type="Proteomes" id="UP000632828"/>
    </source>
</evidence>
<dbReference type="EC" id="2.4.1.25" evidence="3 10"/>
<evidence type="ECO:0000256" key="2">
    <source>
        <dbReference type="ARBA" id="ARBA00005684"/>
    </source>
</evidence>
<dbReference type="AlphaFoldDB" id="A0A8J6QP85"/>
<keyword evidence="12" id="KW-1185">Reference proteome</keyword>
<evidence type="ECO:0000256" key="8">
    <source>
        <dbReference type="ARBA" id="ARBA00031423"/>
    </source>
</evidence>
<comment type="caution">
    <text evidence="11">The sequence shown here is derived from an EMBL/GenBank/DDBJ whole genome shotgun (WGS) entry which is preliminary data.</text>
</comment>
<dbReference type="PANTHER" id="PTHR32438:SF5">
    <property type="entry name" value="4-ALPHA-GLUCANOTRANSFERASE DPE1, CHLOROPLASTIC_AMYLOPLASTIC"/>
    <property type="match status" value="1"/>
</dbReference>
<dbReference type="GO" id="GO:0004134">
    <property type="term" value="F:4-alpha-glucanotransferase activity"/>
    <property type="evidence" value="ECO:0007669"/>
    <property type="project" value="UniProtKB-EC"/>
</dbReference>
<dbReference type="InterPro" id="IPR017853">
    <property type="entry name" value="GH"/>
</dbReference>
<dbReference type="NCBIfam" id="NF011080">
    <property type="entry name" value="PRK14508.1-3"/>
    <property type="match status" value="1"/>
</dbReference>
<gene>
    <name evidence="11" type="primary">malQ</name>
    <name evidence="11" type="ORF">ICT70_06185</name>
</gene>
<dbReference type="NCBIfam" id="TIGR00217">
    <property type="entry name" value="malQ"/>
    <property type="match status" value="1"/>
</dbReference>
<accession>A0A8J6QP85</accession>
<evidence type="ECO:0000256" key="1">
    <source>
        <dbReference type="ARBA" id="ARBA00000439"/>
    </source>
</evidence>
<dbReference type="Gene3D" id="3.20.20.80">
    <property type="entry name" value="Glycosidases"/>
    <property type="match status" value="1"/>
</dbReference>
<dbReference type="EMBL" id="JACWUN010000005">
    <property type="protein sequence ID" value="MBD1400253.1"/>
    <property type="molecule type" value="Genomic_DNA"/>
</dbReference>
<evidence type="ECO:0000256" key="4">
    <source>
        <dbReference type="ARBA" id="ARBA00020295"/>
    </source>
</evidence>
<dbReference type="GO" id="GO:0005975">
    <property type="term" value="P:carbohydrate metabolic process"/>
    <property type="evidence" value="ECO:0007669"/>
    <property type="project" value="InterPro"/>
</dbReference>
<evidence type="ECO:0000256" key="7">
    <source>
        <dbReference type="ARBA" id="ARBA00023277"/>
    </source>
</evidence>
<evidence type="ECO:0000313" key="11">
    <source>
        <dbReference type="EMBL" id="MBD1400253.1"/>
    </source>
</evidence>
<dbReference type="Pfam" id="PF02446">
    <property type="entry name" value="Glyco_hydro_77"/>
    <property type="match status" value="1"/>
</dbReference>
<evidence type="ECO:0000256" key="3">
    <source>
        <dbReference type="ARBA" id="ARBA00012560"/>
    </source>
</evidence>
<dbReference type="PANTHER" id="PTHR32438">
    <property type="entry name" value="4-ALPHA-GLUCANOTRANSFERASE DPE1, CHLOROPLASTIC/AMYLOPLASTIC"/>
    <property type="match status" value="1"/>
</dbReference>
<evidence type="ECO:0000256" key="10">
    <source>
        <dbReference type="RuleBase" id="RU361207"/>
    </source>
</evidence>
<dbReference type="NCBIfam" id="NF011079">
    <property type="entry name" value="PRK14508.1-2"/>
    <property type="match status" value="1"/>
</dbReference>
<reference evidence="11" key="1">
    <citation type="submission" date="2020-09" db="EMBL/GenBank/DDBJ databases">
        <title>Pelobacter alkaliphilus sp. nov., a novel anaerobic arsenate-reducing bacterium from terrestrial mud volcano.</title>
        <authorList>
            <person name="Khomyakova M.A."/>
            <person name="Merkel A.Y."/>
            <person name="Slobodkin A.I."/>
        </authorList>
    </citation>
    <scope>NUCLEOTIDE SEQUENCE</scope>
    <source>
        <strain evidence="11">M08fum</strain>
    </source>
</reference>
<dbReference type="InterPro" id="IPR003385">
    <property type="entry name" value="Glyco_hydro_77"/>
</dbReference>
<protein>
    <recommendedName>
        <fullName evidence="4 10">4-alpha-glucanotransferase</fullName>
        <ecNumber evidence="3 10">2.4.1.25</ecNumber>
    </recommendedName>
    <alternativeName>
        <fullName evidence="8 10">Amylomaltase</fullName>
    </alternativeName>
    <alternativeName>
        <fullName evidence="9 10">Disproportionating enzyme</fullName>
    </alternativeName>
</protein>
<name>A0A8J6QP85_9BACT</name>
<evidence type="ECO:0000256" key="9">
    <source>
        <dbReference type="ARBA" id="ARBA00031501"/>
    </source>
</evidence>
<comment type="similarity">
    <text evidence="2 10">Belongs to the disproportionating enzyme family.</text>
</comment>
<proteinExistence type="inferred from homology"/>
<keyword evidence="5 10" id="KW-0328">Glycosyltransferase</keyword>
<keyword evidence="7 10" id="KW-0119">Carbohydrate metabolism</keyword>
<comment type="catalytic activity">
    <reaction evidence="1 10">
        <text>Transfers a segment of a (1-&gt;4)-alpha-D-glucan to a new position in an acceptor, which may be glucose or a (1-&gt;4)-alpha-D-glucan.</text>
        <dbReference type="EC" id="2.4.1.25"/>
    </reaction>
</comment>